<keyword evidence="5" id="KW-0812">Transmembrane</keyword>
<evidence type="ECO:0000313" key="7">
    <source>
        <dbReference type="EMBL" id="DBA01199.1"/>
    </source>
</evidence>
<dbReference type="InterPro" id="IPR034164">
    <property type="entry name" value="Pepsin-like_dom"/>
</dbReference>
<organism evidence="7 8">
    <name type="scientific">Lagenidium giganteum</name>
    <dbReference type="NCBI Taxonomy" id="4803"/>
    <lineage>
        <taxon>Eukaryota</taxon>
        <taxon>Sar</taxon>
        <taxon>Stramenopiles</taxon>
        <taxon>Oomycota</taxon>
        <taxon>Peronosporomycetes</taxon>
        <taxon>Pythiales</taxon>
        <taxon>Pythiaceae</taxon>
    </lineage>
</organism>
<dbReference type="EMBL" id="DAKRPA010000052">
    <property type="protein sequence ID" value="DBA01199.1"/>
    <property type="molecule type" value="Genomic_DNA"/>
</dbReference>
<dbReference type="InterPro" id="IPR001461">
    <property type="entry name" value="Aspartic_peptidase_A1"/>
</dbReference>
<dbReference type="AlphaFoldDB" id="A0AAV2Z711"/>
<evidence type="ECO:0000313" key="8">
    <source>
        <dbReference type="Proteomes" id="UP001146120"/>
    </source>
</evidence>
<sequence>MADAATATEQDRPRALATVGLGGKIELRRHHSAGGVQRRRRHLKSADPNDVALVNYQGVIYMANITINNSPVLVQVDTGSSDLWVSCAYVDNGQCSLTCPTKSAKIQYGSGTVCVQPTLAPVRFGNISIPNYVVGIAEGPNVQPDSDSSLLLGNAMGLLGLAYSSIATIPTPGGQIIDYMTSFSIYMTARANMPGSFLMINEVDYDLISKYNMTGHSIPLKSKTHWTIGMTGLTIGDNPSVFPCATGSRSSCDALVDTGTSLLVMPTTFFEKFVATYLAPSGCQLNDQVYVCPANIKLPNLGFTFGTSTFYLSSADYTQQISRDEVLVELQQQQAGPLADTWVLGDTFLRMHYTSYVVNESVIFYCTDGNCSGTNGTAAISGSTGNNSQTKSALIIAGVVAGAGLLLALVVMIIQKFCARKRRHNHPDAPNAMYFPAQTPSGVGHV</sequence>
<dbReference type="Gene3D" id="2.40.70.10">
    <property type="entry name" value="Acid Proteases"/>
    <property type="match status" value="2"/>
</dbReference>
<keyword evidence="8" id="KW-1185">Reference proteome</keyword>
<evidence type="ECO:0000259" key="6">
    <source>
        <dbReference type="PROSITE" id="PS51767"/>
    </source>
</evidence>
<dbReference type="SUPFAM" id="SSF50630">
    <property type="entry name" value="Acid proteases"/>
    <property type="match status" value="1"/>
</dbReference>
<reference evidence="7" key="1">
    <citation type="submission" date="2022-11" db="EMBL/GenBank/DDBJ databases">
        <authorList>
            <person name="Morgan W.R."/>
            <person name="Tartar A."/>
        </authorList>
    </citation>
    <scope>NUCLEOTIDE SEQUENCE</scope>
    <source>
        <strain evidence="7">ARSEF 373</strain>
    </source>
</reference>
<dbReference type="Proteomes" id="UP001146120">
    <property type="component" value="Unassembled WGS sequence"/>
</dbReference>
<dbReference type="GO" id="GO:0006508">
    <property type="term" value="P:proteolysis"/>
    <property type="evidence" value="ECO:0007669"/>
    <property type="project" value="UniProtKB-KW"/>
</dbReference>
<evidence type="ECO:0000256" key="2">
    <source>
        <dbReference type="ARBA" id="ARBA00022670"/>
    </source>
</evidence>
<dbReference type="InterPro" id="IPR033121">
    <property type="entry name" value="PEPTIDASE_A1"/>
</dbReference>
<name>A0AAV2Z711_9STRA</name>
<reference evidence="7" key="2">
    <citation type="journal article" date="2023" name="Microbiol Resour">
        <title>Decontamination and Annotation of the Draft Genome Sequence of the Oomycete Lagenidium giganteum ARSEF 373.</title>
        <authorList>
            <person name="Morgan W.R."/>
            <person name="Tartar A."/>
        </authorList>
    </citation>
    <scope>NUCLEOTIDE SEQUENCE</scope>
    <source>
        <strain evidence="7">ARSEF 373</strain>
    </source>
</reference>
<keyword evidence="2 4" id="KW-0645">Protease</keyword>
<proteinExistence type="inferred from homology"/>
<evidence type="ECO:0000256" key="3">
    <source>
        <dbReference type="ARBA" id="ARBA00022750"/>
    </source>
</evidence>
<feature type="transmembrane region" description="Helical" evidence="5">
    <location>
        <begin position="393"/>
        <end position="414"/>
    </location>
</feature>
<dbReference type="PANTHER" id="PTHR47966">
    <property type="entry name" value="BETA-SITE APP-CLEAVING ENZYME, ISOFORM A-RELATED"/>
    <property type="match status" value="1"/>
</dbReference>
<gene>
    <name evidence="7" type="ORF">N0F65_002334</name>
</gene>
<keyword evidence="5" id="KW-1133">Transmembrane helix</keyword>
<dbReference type="InterPro" id="IPR001969">
    <property type="entry name" value="Aspartic_peptidase_AS"/>
</dbReference>
<accession>A0AAV2Z711</accession>
<dbReference type="GO" id="GO:0004190">
    <property type="term" value="F:aspartic-type endopeptidase activity"/>
    <property type="evidence" value="ECO:0007669"/>
    <property type="project" value="UniProtKB-KW"/>
</dbReference>
<protein>
    <recommendedName>
        <fullName evidence="6">Peptidase A1 domain-containing protein</fullName>
    </recommendedName>
</protein>
<evidence type="ECO:0000256" key="4">
    <source>
        <dbReference type="RuleBase" id="RU000454"/>
    </source>
</evidence>
<dbReference type="Pfam" id="PF00026">
    <property type="entry name" value="Asp"/>
    <property type="match status" value="1"/>
</dbReference>
<dbReference type="PRINTS" id="PR00792">
    <property type="entry name" value="PEPSIN"/>
</dbReference>
<feature type="domain" description="Peptidase A1" evidence="6">
    <location>
        <begin position="61"/>
        <end position="366"/>
    </location>
</feature>
<dbReference type="CDD" id="cd05471">
    <property type="entry name" value="pepsin_like"/>
    <property type="match status" value="1"/>
</dbReference>
<keyword evidence="5" id="KW-0472">Membrane</keyword>
<keyword evidence="4" id="KW-0378">Hydrolase</keyword>
<evidence type="ECO:0000256" key="1">
    <source>
        <dbReference type="ARBA" id="ARBA00007447"/>
    </source>
</evidence>
<dbReference type="PANTHER" id="PTHR47966:SF51">
    <property type="entry name" value="BETA-SITE APP-CLEAVING ENZYME, ISOFORM A-RELATED"/>
    <property type="match status" value="1"/>
</dbReference>
<dbReference type="PROSITE" id="PS00141">
    <property type="entry name" value="ASP_PROTEASE"/>
    <property type="match status" value="1"/>
</dbReference>
<evidence type="ECO:0000256" key="5">
    <source>
        <dbReference type="SAM" id="Phobius"/>
    </source>
</evidence>
<keyword evidence="3 4" id="KW-0064">Aspartyl protease</keyword>
<comment type="similarity">
    <text evidence="1 4">Belongs to the peptidase A1 family.</text>
</comment>
<dbReference type="PROSITE" id="PS51767">
    <property type="entry name" value="PEPTIDASE_A1"/>
    <property type="match status" value="1"/>
</dbReference>
<dbReference type="InterPro" id="IPR021109">
    <property type="entry name" value="Peptidase_aspartic_dom_sf"/>
</dbReference>
<comment type="caution">
    <text evidence="7">The sequence shown here is derived from an EMBL/GenBank/DDBJ whole genome shotgun (WGS) entry which is preliminary data.</text>
</comment>